<dbReference type="Proteomes" id="UP000273675">
    <property type="component" value="Unassembled WGS sequence"/>
</dbReference>
<sequence>MDALLKAAWSNAISTHFTAVEIELPDAALRLVDGGMVAFEVDGEAQSFTSRDVTYGVLGGVDTITDGVATTAVSAQITLIPSSDGAVAALAAPAAQGSQVRVWQGAVDPETGQAIGVPERLFIGSLDFANLKVGEANRQVILQCGSDDELQLEPTAHQRLSHAFHISVWPGEYGLIHIPKVAGKVFWRVAEPRKSIASGSGGGGNVTNGGVVVR</sequence>
<gene>
    <name evidence="1" type="ORF">C7435_0003</name>
</gene>
<organism evidence="1 2">
    <name type="scientific">Maricaulis maris</name>
    <dbReference type="NCBI Taxonomy" id="74318"/>
    <lineage>
        <taxon>Bacteria</taxon>
        <taxon>Pseudomonadati</taxon>
        <taxon>Pseudomonadota</taxon>
        <taxon>Alphaproteobacteria</taxon>
        <taxon>Maricaulales</taxon>
        <taxon>Maricaulaceae</taxon>
        <taxon>Maricaulis</taxon>
    </lineage>
</organism>
<name>A0A495DKV1_9PROT</name>
<dbReference type="EMBL" id="RBIM01000001">
    <property type="protein sequence ID" value="RKR03567.1"/>
    <property type="molecule type" value="Genomic_DNA"/>
</dbReference>
<dbReference type="OrthoDB" id="7554791at2"/>
<evidence type="ECO:0000313" key="2">
    <source>
        <dbReference type="Proteomes" id="UP000273675"/>
    </source>
</evidence>
<protein>
    <submittedName>
        <fullName evidence="1">Uncharacterized protein</fullName>
    </submittedName>
</protein>
<dbReference type="RefSeq" id="WP_121209553.1">
    <property type="nucleotide sequence ID" value="NZ_RBIM01000001.1"/>
</dbReference>
<proteinExistence type="predicted"/>
<dbReference type="AlphaFoldDB" id="A0A495DKV1"/>
<reference evidence="1 2" key="1">
    <citation type="submission" date="2018-10" db="EMBL/GenBank/DDBJ databases">
        <title>Genomic Encyclopedia of Type Strains, Phase IV (KMG-IV): sequencing the most valuable type-strain genomes for metagenomic binning, comparative biology and taxonomic classification.</title>
        <authorList>
            <person name="Goeker M."/>
        </authorList>
    </citation>
    <scope>NUCLEOTIDE SEQUENCE [LARGE SCALE GENOMIC DNA]</scope>
    <source>
        <strain evidence="1 2">DSM 4734</strain>
    </source>
</reference>
<accession>A0A495DKV1</accession>
<comment type="caution">
    <text evidence="1">The sequence shown here is derived from an EMBL/GenBank/DDBJ whole genome shotgun (WGS) entry which is preliminary data.</text>
</comment>
<evidence type="ECO:0000313" key="1">
    <source>
        <dbReference type="EMBL" id="RKR03567.1"/>
    </source>
</evidence>